<name>A0AAE0FUX8_9CHLO</name>
<keyword evidence="3" id="KW-1185">Reference proteome</keyword>
<evidence type="ECO:0000313" key="2">
    <source>
        <dbReference type="EMBL" id="KAK3266482.1"/>
    </source>
</evidence>
<feature type="region of interest" description="Disordered" evidence="1">
    <location>
        <begin position="16"/>
        <end position="77"/>
    </location>
</feature>
<comment type="caution">
    <text evidence="2">The sequence shown here is derived from an EMBL/GenBank/DDBJ whole genome shotgun (WGS) entry which is preliminary data.</text>
</comment>
<reference evidence="2 3" key="1">
    <citation type="journal article" date="2015" name="Genome Biol. Evol.">
        <title>Comparative Genomics of a Bacterivorous Green Alga Reveals Evolutionary Causalities and Consequences of Phago-Mixotrophic Mode of Nutrition.</title>
        <authorList>
            <person name="Burns J.A."/>
            <person name="Paasch A."/>
            <person name="Narechania A."/>
            <person name="Kim E."/>
        </authorList>
    </citation>
    <scope>NUCLEOTIDE SEQUENCE [LARGE SCALE GENOMIC DNA]</scope>
    <source>
        <strain evidence="2 3">PLY_AMNH</strain>
    </source>
</reference>
<accession>A0AAE0FUX8</accession>
<dbReference type="AlphaFoldDB" id="A0AAE0FUX8"/>
<gene>
    <name evidence="2" type="ORF">CYMTET_24901</name>
</gene>
<dbReference type="EMBL" id="LGRX02013033">
    <property type="protein sequence ID" value="KAK3266482.1"/>
    <property type="molecule type" value="Genomic_DNA"/>
</dbReference>
<protein>
    <submittedName>
        <fullName evidence="2">Uncharacterized protein</fullName>
    </submittedName>
</protein>
<organism evidence="2 3">
    <name type="scientific">Cymbomonas tetramitiformis</name>
    <dbReference type="NCBI Taxonomy" id="36881"/>
    <lineage>
        <taxon>Eukaryota</taxon>
        <taxon>Viridiplantae</taxon>
        <taxon>Chlorophyta</taxon>
        <taxon>Pyramimonadophyceae</taxon>
        <taxon>Pyramimonadales</taxon>
        <taxon>Pyramimonadaceae</taxon>
        <taxon>Cymbomonas</taxon>
    </lineage>
</organism>
<feature type="compositionally biased region" description="Acidic residues" evidence="1">
    <location>
        <begin position="47"/>
        <end position="75"/>
    </location>
</feature>
<proteinExistence type="predicted"/>
<sequence length="175" mass="19015">MKDYSMHLSKVLQQEAALASEDSAYQPSEVQEDLLAAKVGAEGGQESGDETDDEEDLAEGGLDSDDDLDDDDGAGDEVAFWTPDGLCKLDEMPALDKTLVKVVVSFKWQQVGWQLGRIRKKLPSNEEGYNFQAYYACEDRVAKHVLTAAAYVNGRAEADISSAPIGSWVAFSASK</sequence>
<evidence type="ECO:0000313" key="3">
    <source>
        <dbReference type="Proteomes" id="UP001190700"/>
    </source>
</evidence>
<dbReference type="Proteomes" id="UP001190700">
    <property type="component" value="Unassembled WGS sequence"/>
</dbReference>
<evidence type="ECO:0000256" key="1">
    <source>
        <dbReference type="SAM" id="MobiDB-lite"/>
    </source>
</evidence>